<comment type="similarity">
    <text evidence="1">Belongs to the PrpD family.</text>
</comment>
<evidence type="ECO:0000313" key="4">
    <source>
        <dbReference type="EMBL" id="ATZ95823.1"/>
    </source>
</evidence>
<dbReference type="AlphaFoldDB" id="A0A2K8QQN5"/>
<dbReference type="SUPFAM" id="SSF103378">
    <property type="entry name" value="2-methylcitrate dehydratase PrpD"/>
    <property type="match status" value="1"/>
</dbReference>
<dbReference type="InterPro" id="IPR042188">
    <property type="entry name" value="MmgE/PrpD_sf_2"/>
</dbReference>
<gene>
    <name evidence="4" type="ORF">CVE23_18720</name>
</gene>
<dbReference type="InterPro" id="IPR005656">
    <property type="entry name" value="MmgE_PrpD"/>
</dbReference>
<keyword evidence="5" id="KW-1185">Reference proteome</keyword>
<dbReference type="EMBL" id="CP025003">
    <property type="protein sequence ID" value="ATZ95823.1"/>
    <property type="molecule type" value="Genomic_DNA"/>
</dbReference>
<feature type="domain" description="MmgE/PrpD C-terminal" evidence="3">
    <location>
        <begin position="257"/>
        <end position="408"/>
    </location>
</feature>
<dbReference type="KEGG" id="dfn:CVE23_18720"/>
<dbReference type="Gene3D" id="1.10.4100.10">
    <property type="entry name" value="2-methylcitrate dehydratase PrpD"/>
    <property type="match status" value="1"/>
</dbReference>
<proteinExistence type="inferred from homology"/>
<dbReference type="Gene3D" id="3.30.1330.120">
    <property type="entry name" value="2-methylcitrate dehydratase PrpD"/>
    <property type="match status" value="1"/>
</dbReference>
<dbReference type="RefSeq" id="WP_100850140.1">
    <property type="nucleotide sequence ID" value="NZ_BMJF01000005.1"/>
</dbReference>
<dbReference type="Pfam" id="PF19305">
    <property type="entry name" value="MmgE_PrpD_C"/>
    <property type="match status" value="1"/>
</dbReference>
<evidence type="ECO:0000256" key="1">
    <source>
        <dbReference type="ARBA" id="ARBA00006174"/>
    </source>
</evidence>
<sequence>MSAHSSITTQLARLIVATQPDTAVIDLARDGVTDFIACALPVWHGAVADSGLAPLKSVYPGHDSQTRSLLLGYAGHALDFDDFHSGFRGHPGTVILPALLALAGEQPAITEERFLVAYVIGVETAGRLGLAAGPRHYSQGYHNTATLGAVAAAAAICRLTGATTDQTANALGLAASQAAGLRAQFGSAMKPLHAGLAARAGLSAAQLALAGFHGNHDTVLEAFLAAHGDGQHHSDALITDWGKPWRLVAPGLTFKRYPTCGGTHSAAEAAFILREQYLQEQGLQAPGLQKQGLQRPGQPSDDVSAAVDRITVTFPPGGDAAPFIRQAATGVEGRFSLEYVIAAALLEGELRLDRFTEGPVDPRIAALADKVSRQADPSAPPDEQNPDARFHDVSLWLKDGSRLNARVTWRQTAAVKTDVAAKLRQTLSLLPQLPADNVLQHCQLRTPGSLAALVRLLS</sequence>
<accession>A0A2K8QQN5</accession>
<dbReference type="InterPro" id="IPR036148">
    <property type="entry name" value="MmgE/PrpD_sf"/>
</dbReference>
<dbReference type="InterPro" id="IPR042183">
    <property type="entry name" value="MmgE/PrpD_sf_1"/>
</dbReference>
<dbReference type="InterPro" id="IPR045336">
    <property type="entry name" value="MmgE_PrpD_N"/>
</dbReference>
<dbReference type="Proteomes" id="UP000231901">
    <property type="component" value="Chromosome"/>
</dbReference>
<dbReference type="InterPro" id="IPR045337">
    <property type="entry name" value="MmgE_PrpD_C"/>
</dbReference>
<protein>
    <submittedName>
        <fullName evidence="4">Immunity protein</fullName>
    </submittedName>
</protein>
<evidence type="ECO:0000259" key="3">
    <source>
        <dbReference type="Pfam" id="PF19305"/>
    </source>
</evidence>
<dbReference type="GO" id="GO:0016829">
    <property type="term" value="F:lyase activity"/>
    <property type="evidence" value="ECO:0007669"/>
    <property type="project" value="InterPro"/>
</dbReference>
<name>A0A2K8QQN5_9GAMM</name>
<evidence type="ECO:0000313" key="5">
    <source>
        <dbReference type="Proteomes" id="UP000231901"/>
    </source>
</evidence>
<dbReference type="PANTHER" id="PTHR16943:SF8">
    <property type="entry name" value="2-METHYLCITRATE DEHYDRATASE"/>
    <property type="match status" value="1"/>
</dbReference>
<organism evidence="4 5">
    <name type="scientific">Dickeya fangzhongdai</name>
    <dbReference type="NCBI Taxonomy" id="1778540"/>
    <lineage>
        <taxon>Bacteria</taxon>
        <taxon>Pseudomonadati</taxon>
        <taxon>Pseudomonadota</taxon>
        <taxon>Gammaproteobacteria</taxon>
        <taxon>Enterobacterales</taxon>
        <taxon>Pectobacteriaceae</taxon>
        <taxon>Dickeya</taxon>
    </lineage>
</organism>
<reference evidence="5" key="1">
    <citation type="journal article" date="2018" name="Genome Announc.">
        <title>Complete genome sequence of a Dickeya fangzhongdai type strain causing bleeding canker of pear tree trunks.</title>
        <authorList>
            <person name="Zhao Y."/>
            <person name="Tian Y."/>
            <person name="Li X."/>
            <person name="Hu B."/>
        </authorList>
    </citation>
    <scope>NUCLEOTIDE SEQUENCE [LARGE SCALE GENOMIC DNA]</scope>
    <source>
        <strain evidence="5">DSM 101947</strain>
    </source>
</reference>
<feature type="domain" description="MmgE/PrpD N-terminal" evidence="2">
    <location>
        <begin position="11"/>
        <end position="218"/>
    </location>
</feature>
<dbReference type="Pfam" id="PF03972">
    <property type="entry name" value="MmgE_PrpD_N"/>
    <property type="match status" value="1"/>
</dbReference>
<dbReference type="PANTHER" id="PTHR16943">
    <property type="entry name" value="2-METHYLCITRATE DEHYDRATASE-RELATED"/>
    <property type="match status" value="1"/>
</dbReference>
<dbReference type="GeneID" id="66566350"/>
<evidence type="ECO:0000259" key="2">
    <source>
        <dbReference type="Pfam" id="PF03972"/>
    </source>
</evidence>